<accession>A0A5S6PYZ1</accession>
<dbReference type="SUPFAM" id="SSF53098">
    <property type="entry name" value="Ribonuclease H-like"/>
    <property type="match status" value="1"/>
</dbReference>
<dbReference type="WBParaSite" id="TMUE_0000000173.1">
    <property type="protein sequence ID" value="TMUE_0000000173.1"/>
    <property type="gene ID" value="WBGene00296118"/>
</dbReference>
<keyword evidence="4" id="KW-1185">Reference proteome</keyword>
<dbReference type="Gene3D" id="3.30.420.10">
    <property type="entry name" value="Ribonuclease H-like superfamily/Ribonuclease H"/>
    <property type="match status" value="1"/>
</dbReference>
<dbReference type="Pfam" id="PF17921">
    <property type="entry name" value="Integrase_H2C2"/>
    <property type="match status" value="1"/>
</dbReference>
<dbReference type="PANTHER" id="PTHR37984">
    <property type="entry name" value="PROTEIN CBG26694"/>
    <property type="match status" value="1"/>
</dbReference>
<feature type="domain" description="Integrase catalytic" evidence="3">
    <location>
        <begin position="347"/>
        <end position="468"/>
    </location>
</feature>
<dbReference type="Pfam" id="PF00665">
    <property type="entry name" value="rve"/>
    <property type="match status" value="1"/>
</dbReference>
<dbReference type="InterPro" id="IPR012337">
    <property type="entry name" value="RNaseH-like_sf"/>
</dbReference>
<dbReference type="InterPro" id="IPR050951">
    <property type="entry name" value="Retrovirus_Pol_polyprotein"/>
</dbReference>
<evidence type="ECO:0000313" key="5">
    <source>
        <dbReference type="WBParaSite" id="TMUE_0000000173.1"/>
    </source>
</evidence>
<evidence type="ECO:0000259" key="3">
    <source>
        <dbReference type="PROSITE" id="PS50994"/>
    </source>
</evidence>
<dbReference type="Proteomes" id="UP000046395">
    <property type="component" value="Unassembled WGS sequence"/>
</dbReference>
<dbReference type="InterPro" id="IPR036397">
    <property type="entry name" value="RNaseH_sf"/>
</dbReference>
<dbReference type="GO" id="GO:0003676">
    <property type="term" value="F:nucleic acid binding"/>
    <property type="evidence" value="ECO:0007669"/>
    <property type="project" value="InterPro"/>
</dbReference>
<dbReference type="AlphaFoldDB" id="A0A5S6PYZ1"/>
<proteinExistence type="predicted"/>
<reference evidence="5" key="1">
    <citation type="submission" date="2019-12" db="UniProtKB">
        <authorList>
            <consortium name="WormBaseParasite"/>
        </authorList>
    </citation>
    <scope>IDENTIFICATION</scope>
</reference>
<evidence type="ECO:0000256" key="2">
    <source>
        <dbReference type="SAM" id="MobiDB-lite"/>
    </source>
</evidence>
<dbReference type="GO" id="GO:0003964">
    <property type="term" value="F:RNA-directed DNA polymerase activity"/>
    <property type="evidence" value="ECO:0007669"/>
    <property type="project" value="UniProtKB-EC"/>
</dbReference>
<dbReference type="InterPro" id="IPR041588">
    <property type="entry name" value="Integrase_H2C2"/>
</dbReference>
<feature type="compositionally biased region" description="Basic residues" evidence="2">
    <location>
        <begin position="623"/>
        <end position="632"/>
    </location>
</feature>
<dbReference type="GO" id="GO:0015074">
    <property type="term" value="P:DNA integration"/>
    <property type="evidence" value="ECO:0007669"/>
    <property type="project" value="InterPro"/>
</dbReference>
<dbReference type="PANTHER" id="PTHR37984:SF5">
    <property type="entry name" value="PROTEIN NYNRIN-LIKE"/>
    <property type="match status" value="1"/>
</dbReference>
<dbReference type="STRING" id="70415.A0A5S6PYZ1"/>
<organism evidence="4 5">
    <name type="scientific">Trichuris muris</name>
    <name type="common">Mouse whipworm</name>
    <dbReference type="NCBI Taxonomy" id="70415"/>
    <lineage>
        <taxon>Eukaryota</taxon>
        <taxon>Metazoa</taxon>
        <taxon>Ecdysozoa</taxon>
        <taxon>Nematoda</taxon>
        <taxon>Enoplea</taxon>
        <taxon>Dorylaimia</taxon>
        <taxon>Trichinellida</taxon>
        <taxon>Trichuridae</taxon>
        <taxon>Trichuris</taxon>
    </lineage>
</organism>
<dbReference type="EC" id="2.7.7.49" evidence="1"/>
<protein>
    <recommendedName>
        <fullName evidence="1">RNA-directed DNA polymerase</fullName>
        <ecNumber evidence="1">2.7.7.49</ecNumber>
    </recommendedName>
</protein>
<evidence type="ECO:0000256" key="1">
    <source>
        <dbReference type="ARBA" id="ARBA00012493"/>
    </source>
</evidence>
<name>A0A5S6PYZ1_TRIMR</name>
<evidence type="ECO:0000313" key="4">
    <source>
        <dbReference type="Proteomes" id="UP000046395"/>
    </source>
</evidence>
<dbReference type="PROSITE" id="PS50994">
    <property type="entry name" value="INTEGRASE"/>
    <property type="match status" value="1"/>
</dbReference>
<sequence>MPRAEATSYRGPEPCRVDRLLMDMQLIPVFDGSAKSSIMDWLEKVELVCKLRGIDDMATVIPLRLAGGAFATYMQMPSEDRMNAMKIKDALTTAFAVDAHVAYEQFVSRKLKPGEQPDLFLAELRGIATLLGGVSEKVLACAFVAGLPAGVRQLLRAGCRIEEMNLNQILARARAVLADELHPEAATKHALGLWSGRRNSVRRCRCRPPGKRLRGEGVGASLLPSWTLTAALPTVRLGIDGVERTALVDTGCSTGVAHVANCNNWKRRRVNMMTVDGKGPAALNNPQKHVCAAMVDEDSRRLITDVHHETGHPGVRRTLYFVKRLNPSATRRSVRQIIKDCQVCQAIDPAPVRWKRGSLEVGTVWQRIGVDITHCGSKSYLTVVDCGPSRFAVWRPLRFQTSTDVVEQLERVFYERGAPEEVLLDNDTAFRSRMFTDFAARWGMRVRYRCAHTPSGNGIAERCHRSVKVIAARKNCSIPEAVYLYNVTPRDDCTALSAPVGAVYKYTVRVRGVDRPSEGDRLEDAPYSVGDRVWVRPPGARCNSKYEEGSVTGVVSSQAVEVDGTPRHVRDLRHRTPASEALEERPQTGEWGYRPTLWFPTRQSTQPNHPRDGSMDVSSTLRRSTRVRRARPLRCCDSRESGGSVR</sequence>
<feature type="region of interest" description="Disordered" evidence="2">
    <location>
        <begin position="592"/>
        <end position="646"/>
    </location>
</feature>
<dbReference type="InterPro" id="IPR001584">
    <property type="entry name" value="Integrase_cat-core"/>
</dbReference>